<keyword evidence="1 3" id="KW-0853">WD repeat</keyword>
<dbReference type="CDD" id="cd00200">
    <property type="entry name" value="WD40"/>
    <property type="match status" value="1"/>
</dbReference>
<gene>
    <name evidence="6" type="ORF">LTR78_004569</name>
</gene>
<feature type="region of interest" description="Disordered" evidence="4">
    <location>
        <begin position="429"/>
        <end position="465"/>
    </location>
</feature>
<reference evidence="6" key="1">
    <citation type="submission" date="2023-07" db="EMBL/GenBank/DDBJ databases">
        <title>Black Yeasts Isolated from many extreme environments.</title>
        <authorList>
            <person name="Coleine C."/>
            <person name="Stajich J.E."/>
            <person name="Selbmann L."/>
        </authorList>
    </citation>
    <scope>NUCLEOTIDE SEQUENCE</scope>
    <source>
        <strain evidence="6">CCFEE 5485</strain>
    </source>
</reference>
<comment type="caution">
    <text evidence="6">The sequence shown here is derived from an EMBL/GenBank/DDBJ whole genome shotgun (WGS) entry which is preliminary data.</text>
</comment>
<dbReference type="AlphaFoldDB" id="A0AAE1C2A3"/>
<evidence type="ECO:0000256" key="1">
    <source>
        <dbReference type="ARBA" id="ARBA00022574"/>
    </source>
</evidence>
<evidence type="ECO:0000256" key="3">
    <source>
        <dbReference type="PROSITE-ProRule" id="PRU00221"/>
    </source>
</evidence>
<keyword evidence="7" id="KW-1185">Reference proteome</keyword>
<dbReference type="FunFam" id="2.130.10.10:FF:000698">
    <property type="entry name" value="Putative pre-mRNA splicing factor"/>
    <property type="match status" value="1"/>
</dbReference>
<dbReference type="GO" id="GO:0030621">
    <property type="term" value="F:U4 snRNA binding"/>
    <property type="evidence" value="ECO:0007669"/>
    <property type="project" value="TreeGrafter"/>
</dbReference>
<dbReference type="GO" id="GO:0046540">
    <property type="term" value="C:U4/U6 x U5 tri-snRNP complex"/>
    <property type="evidence" value="ECO:0007669"/>
    <property type="project" value="TreeGrafter"/>
</dbReference>
<proteinExistence type="predicted"/>
<protein>
    <recommendedName>
        <fullName evidence="5">Pre-mRNA processing factor 4 (PRP4)-like domain-containing protein</fullName>
    </recommendedName>
</protein>
<keyword evidence="2" id="KW-0677">Repeat</keyword>
<dbReference type="PROSITE" id="PS50082">
    <property type="entry name" value="WD_REPEATS_2"/>
    <property type="match status" value="4"/>
</dbReference>
<dbReference type="Proteomes" id="UP001274830">
    <property type="component" value="Unassembled WGS sequence"/>
</dbReference>
<evidence type="ECO:0000256" key="2">
    <source>
        <dbReference type="ARBA" id="ARBA00022737"/>
    </source>
</evidence>
<evidence type="ECO:0000256" key="4">
    <source>
        <dbReference type="SAM" id="MobiDB-lite"/>
    </source>
</evidence>
<dbReference type="PRINTS" id="PR00320">
    <property type="entry name" value="GPROTEINBRPT"/>
</dbReference>
<dbReference type="InterPro" id="IPR001680">
    <property type="entry name" value="WD40_rpt"/>
</dbReference>
<feature type="domain" description="Pre-mRNA processing factor 4 (PRP4)-like" evidence="5">
    <location>
        <begin position="61"/>
        <end position="111"/>
    </location>
</feature>
<dbReference type="Pfam" id="PF08799">
    <property type="entry name" value="PRP4"/>
    <property type="match status" value="1"/>
</dbReference>
<feature type="repeat" description="WD" evidence="3">
    <location>
        <begin position="368"/>
        <end position="409"/>
    </location>
</feature>
<dbReference type="Pfam" id="PF00400">
    <property type="entry name" value="WD40"/>
    <property type="match status" value="4"/>
</dbReference>
<dbReference type="PROSITE" id="PS50294">
    <property type="entry name" value="WD_REPEATS_REGION"/>
    <property type="match status" value="4"/>
</dbReference>
<dbReference type="InterPro" id="IPR036285">
    <property type="entry name" value="PRP4-like_sf"/>
</dbReference>
<evidence type="ECO:0000259" key="5">
    <source>
        <dbReference type="SMART" id="SM00500"/>
    </source>
</evidence>
<dbReference type="EMBL" id="JAUTXT010000014">
    <property type="protein sequence ID" value="KAK3675486.1"/>
    <property type="molecule type" value="Genomic_DNA"/>
</dbReference>
<dbReference type="InterPro" id="IPR015943">
    <property type="entry name" value="WD40/YVTN_repeat-like_dom_sf"/>
</dbReference>
<dbReference type="PROSITE" id="PS00678">
    <property type="entry name" value="WD_REPEATS_1"/>
    <property type="match status" value="1"/>
</dbReference>
<name>A0AAE1C2A3_9PEZI</name>
<dbReference type="GO" id="GO:0000398">
    <property type="term" value="P:mRNA splicing, via spliceosome"/>
    <property type="evidence" value="ECO:0007669"/>
    <property type="project" value="TreeGrafter"/>
</dbReference>
<accession>A0AAE1C2A3</accession>
<dbReference type="SUPFAM" id="SSF158230">
    <property type="entry name" value="PRP4-like"/>
    <property type="match status" value="1"/>
</dbReference>
<dbReference type="Gene3D" id="4.10.280.110">
    <property type="entry name" value="Pre-mRNA processing factor 4 domain"/>
    <property type="match status" value="1"/>
</dbReference>
<dbReference type="SUPFAM" id="SSF50978">
    <property type="entry name" value="WD40 repeat-like"/>
    <property type="match status" value="1"/>
</dbReference>
<feature type="repeat" description="WD" evidence="3">
    <location>
        <begin position="284"/>
        <end position="325"/>
    </location>
</feature>
<feature type="repeat" description="WD" evidence="3">
    <location>
        <begin position="326"/>
        <end position="367"/>
    </location>
</feature>
<feature type="repeat" description="WD" evidence="3">
    <location>
        <begin position="495"/>
        <end position="526"/>
    </location>
</feature>
<evidence type="ECO:0000313" key="7">
    <source>
        <dbReference type="Proteomes" id="UP001274830"/>
    </source>
</evidence>
<dbReference type="InterPro" id="IPR019775">
    <property type="entry name" value="WD40_repeat_CS"/>
</dbReference>
<dbReference type="PANTHER" id="PTHR19846:SF0">
    <property type="entry name" value="PRE-MRNA PROCESSING FACTOR 4"/>
    <property type="match status" value="1"/>
</dbReference>
<dbReference type="SMART" id="SM00320">
    <property type="entry name" value="WD40"/>
    <property type="match status" value="7"/>
</dbReference>
<dbReference type="InterPro" id="IPR036322">
    <property type="entry name" value="WD40_repeat_dom_sf"/>
</dbReference>
<sequence>MSIHPSRQAYVEEEEADAGIDINSIPIDRNHAIPSSGGRHANTVLNDFARKRKAAALAVPTDDKRVRLELRQRSEPITLFGERPEDRRDRLRGLLLQEQEGGDGEVPDEDAPMRDMFDEDEDEEEGEFYTQGSDALLEARKEMAKFSLPRAKKRIQHQRLESAIPVQTHVKFRKGMKERLGGFELFGSQIASERPMSIVRFAPNGEVMACGDWAGSIKLLDVPNLETKAVLRGHKQMVGGLSWYPGATLPDSGVSPENLNLASAGGEGDIHLWSLNQDTPISTLSGHAARVCRTEFHPSGQYLASASYDTTWRLWDVATTTELLLQEGHSKEVFTVAFNIDGSLIVSAGLDSIGRVWDLRTGRTAMLLEGHVAPIHAADWGVDGYRVLTGSADGFAKCWDLRSLRETASIGAHKGGVTDLRWFKGTDGPLSGQTAESKAAEDVTMTNGGNEEDNEAAEGGRSREPKKAGTYIVSSGFDKAVNVWSADDWALCKSLTGHDGTVLAADVTQDSKWIASCGRDRTVKLWARDDMSGI</sequence>
<dbReference type="GO" id="GO:0017070">
    <property type="term" value="F:U6 snRNA binding"/>
    <property type="evidence" value="ECO:0007669"/>
    <property type="project" value="TreeGrafter"/>
</dbReference>
<dbReference type="PANTHER" id="PTHR19846">
    <property type="entry name" value="WD40 REPEAT PROTEIN"/>
    <property type="match status" value="1"/>
</dbReference>
<evidence type="ECO:0000313" key="6">
    <source>
        <dbReference type="EMBL" id="KAK3675486.1"/>
    </source>
</evidence>
<dbReference type="InterPro" id="IPR014906">
    <property type="entry name" value="PRP4-like"/>
</dbReference>
<dbReference type="Gene3D" id="2.130.10.10">
    <property type="entry name" value="YVTN repeat-like/Quinoprotein amine dehydrogenase"/>
    <property type="match status" value="3"/>
</dbReference>
<organism evidence="6 7">
    <name type="scientific">Recurvomyces mirabilis</name>
    <dbReference type="NCBI Taxonomy" id="574656"/>
    <lineage>
        <taxon>Eukaryota</taxon>
        <taxon>Fungi</taxon>
        <taxon>Dikarya</taxon>
        <taxon>Ascomycota</taxon>
        <taxon>Pezizomycotina</taxon>
        <taxon>Dothideomycetes</taxon>
        <taxon>Dothideomycetidae</taxon>
        <taxon>Mycosphaerellales</taxon>
        <taxon>Teratosphaeriaceae</taxon>
        <taxon>Recurvomyces</taxon>
    </lineage>
</organism>
<dbReference type="InterPro" id="IPR020472">
    <property type="entry name" value="WD40_PAC1"/>
</dbReference>
<dbReference type="SMART" id="SM00500">
    <property type="entry name" value="SFM"/>
    <property type="match status" value="1"/>
</dbReference>